<evidence type="ECO:0000256" key="2">
    <source>
        <dbReference type="ARBA" id="ARBA00022730"/>
    </source>
</evidence>
<dbReference type="CDD" id="cd00473">
    <property type="entry name" value="bS6"/>
    <property type="match status" value="1"/>
</dbReference>
<dbReference type="InterPro" id="IPR000529">
    <property type="entry name" value="Ribosomal_bS6"/>
</dbReference>
<dbReference type="InterPro" id="IPR014717">
    <property type="entry name" value="Transl_elong_EF1B/ribsomal_bS6"/>
</dbReference>
<dbReference type="GO" id="GO:0070181">
    <property type="term" value="F:small ribosomal subunit rRNA binding"/>
    <property type="evidence" value="ECO:0007669"/>
    <property type="project" value="TreeGrafter"/>
</dbReference>
<dbReference type="HOGENOM" id="CLU_113441_5_1_9"/>
<dbReference type="eggNOG" id="COG0360">
    <property type="taxonomic scope" value="Bacteria"/>
</dbReference>
<dbReference type="NCBIfam" id="TIGR00166">
    <property type="entry name" value="S6"/>
    <property type="match status" value="1"/>
</dbReference>
<dbReference type="GO" id="GO:0003735">
    <property type="term" value="F:structural constituent of ribosome"/>
    <property type="evidence" value="ECO:0007669"/>
    <property type="project" value="InterPro"/>
</dbReference>
<dbReference type="AlphaFoldDB" id="F3ZYJ9"/>
<gene>
    <name evidence="8" type="primary">rpsF</name>
    <name evidence="9" type="ordered locus">Mahau_2627</name>
</gene>
<keyword evidence="5 8" id="KW-0687">Ribonucleoprotein</keyword>
<dbReference type="KEGG" id="mas:Mahau_2627"/>
<evidence type="ECO:0000313" key="9">
    <source>
        <dbReference type="EMBL" id="AEE97767.1"/>
    </source>
</evidence>
<proteinExistence type="inferred from homology"/>
<dbReference type="PANTHER" id="PTHR21011:SF1">
    <property type="entry name" value="SMALL RIBOSOMAL SUBUNIT PROTEIN BS6M"/>
    <property type="match status" value="1"/>
</dbReference>
<comment type="function">
    <text evidence="6 8">Binds together with bS18 to 16S ribosomal RNA.</text>
</comment>
<evidence type="ECO:0000313" key="10">
    <source>
        <dbReference type="Proteomes" id="UP000008457"/>
    </source>
</evidence>
<dbReference type="InterPro" id="IPR020814">
    <property type="entry name" value="Ribosomal_S6_plastid/chlpt"/>
</dbReference>
<dbReference type="FunFam" id="3.30.70.60:FF:000002">
    <property type="entry name" value="30S ribosomal protein S6"/>
    <property type="match status" value="1"/>
</dbReference>
<dbReference type="RefSeq" id="WP_013782190.1">
    <property type="nucleotide sequence ID" value="NC_015520.1"/>
</dbReference>
<evidence type="ECO:0000256" key="1">
    <source>
        <dbReference type="ARBA" id="ARBA00009512"/>
    </source>
</evidence>
<evidence type="ECO:0000256" key="8">
    <source>
        <dbReference type="HAMAP-Rule" id="MF_00360"/>
    </source>
</evidence>
<name>F3ZYJ9_MAHA5</name>
<sequence length="96" mass="11340">MREYETMFVINPTLDAEATQAVIERFKNLISEQGGEVRNVDEWGRRKLAYEIKDFNEGYYVLMEFAANPDLPAELERVYKITDDIIRYLIISKEDK</sequence>
<keyword evidence="4 8" id="KW-0689">Ribosomal protein</keyword>
<dbReference type="OrthoDB" id="9812702at2"/>
<evidence type="ECO:0000256" key="7">
    <source>
        <dbReference type="ARBA" id="ARBA00035294"/>
    </source>
</evidence>
<keyword evidence="3 8" id="KW-0694">RNA-binding</keyword>
<dbReference type="Gene3D" id="3.30.70.60">
    <property type="match status" value="1"/>
</dbReference>
<reference evidence="9 10" key="2">
    <citation type="journal article" date="2011" name="Stand. Genomic Sci.">
        <title>Complete genome sequence of Mahella australiensis type strain (50-1 BON).</title>
        <authorList>
            <person name="Sikorski J."/>
            <person name="Teshima H."/>
            <person name="Nolan M."/>
            <person name="Lucas S."/>
            <person name="Hammon N."/>
            <person name="Deshpande S."/>
            <person name="Cheng J.F."/>
            <person name="Pitluck S."/>
            <person name="Liolios K."/>
            <person name="Pagani I."/>
            <person name="Ivanova N."/>
            <person name="Huntemann M."/>
            <person name="Mavromatis K."/>
            <person name="Ovchinikova G."/>
            <person name="Pati A."/>
            <person name="Tapia R."/>
            <person name="Han C."/>
            <person name="Goodwin L."/>
            <person name="Chen A."/>
            <person name="Palaniappan K."/>
            <person name="Land M."/>
            <person name="Hauser L."/>
            <person name="Ngatchou-Djao O.D."/>
            <person name="Rohde M."/>
            <person name="Pukall R."/>
            <person name="Spring S."/>
            <person name="Abt B."/>
            <person name="Goker M."/>
            <person name="Detter J.C."/>
            <person name="Woyke T."/>
            <person name="Bristow J."/>
            <person name="Markowitz V."/>
            <person name="Hugenholtz P."/>
            <person name="Eisen J.A."/>
            <person name="Kyrpides N.C."/>
            <person name="Klenk H.P."/>
            <person name="Lapidus A."/>
        </authorList>
    </citation>
    <scope>NUCLEOTIDE SEQUENCE [LARGE SCALE GENOMIC DNA]</scope>
    <source>
        <strain evidence="10">DSM 15567 / CIP 107919 / 50-1 BON</strain>
    </source>
</reference>
<dbReference type="EMBL" id="CP002360">
    <property type="protein sequence ID" value="AEE97767.1"/>
    <property type="molecule type" value="Genomic_DNA"/>
</dbReference>
<dbReference type="SUPFAM" id="SSF54995">
    <property type="entry name" value="Ribosomal protein S6"/>
    <property type="match status" value="1"/>
</dbReference>
<dbReference type="InterPro" id="IPR035980">
    <property type="entry name" value="Ribosomal_bS6_sf"/>
</dbReference>
<evidence type="ECO:0000256" key="4">
    <source>
        <dbReference type="ARBA" id="ARBA00022980"/>
    </source>
</evidence>
<dbReference type="PANTHER" id="PTHR21011">
    <property type="entry name" value="MITOCHONDRIAL 28S RIBOSOMAL PROTEIN S6"/>
    <property type="match status" value="1"/>
</dbReference>
<dbReference type="GO" id="GO:0005840">
    <property type="term" value="C:ribosome"/>
    <property type="evidence" value="ECO:0007669"/>
    <property type="project" value="UniProtKB-KW"/>
</dbReference>
<dbReference type="STRING" id="697281.Mahau_2627"/>
<dbReference type="Pfam" id="PF01250">
    <property type="entry name" value="Ribosomal_S6"/>
    <property type="match status" value="1"/>
</dbReference>
<evidence type="ECO:0000256" key="5">
    <source>
        <dbReference type="ARBA" id="ARBA00023274"/>
    </source>
</evidence>
<keyword evidence="2 8" id="KW-0699">rRNA-binding</keyword>
<evidence type="ECO:0000256" key="3">
    <source>
        <dbReference type="ARBA" id="ARBA00022884"/>
    </source>
</evidence>
<dbReference type="GO" id="GO:1990904">
    <property type="term" value="C:ribonucleoprotein complex"/>
    <property type="evidence" value="ECO:0007669"/>
    <property type="project" value="UniProtKB-KW"/>
</dbReference>
<dbReference type="GO" id="GO:0006412">
    <property type="term" value="P:translation"/>
    <property type="evidence" value="ECO:0007669"/>
    <property type="project" value="UniProtKB-UniRule"/>
</dbReference>
<dbReference type="Proteomes" id="UP000008457">
    <property type="component" value="Chromosome"/>
</dbReference>
<reference evidence="10" key="1">
    <citation type="submission" date="2010-11" db="EMBL/GenBank/DDBJ databases">
        <title>The complete genome of Mahella australiensis DSM 15567.</title>
        <authorList>
            <consortium name="US DOE Joint Genome Institute (JGI-PGF)"/>
            <person name="Lucas S."/>
            <person name="Copeland A."/>
            <person name="Lapidus A."/>
            <person name="Bruce D."/>
            <person name="Goodwin L."/>
            <person name="Pitluck S."/>
            <person name="Kyrpides N."/>
            <person name="Mavromatis K."/>
            <person name="Pagani I."/>
            <person name="Ivanova N."/>
            <person name="Teshima H."/>
            <person name="Brettin T."/>
            <person name="Detter J.C."/>
            <person name="Han C."/>
            <person name="Tapia R."/>
            <person name="Land M."/>
            <person name="Hauser L."/>
            <person name="Markowitz V."/>
            <person name="Cheng J.-F."/>
            <person name="Hugenholtz P."/>
            <person name="Woyke T."/>
            <person name="Wu D."/>
            <person name="Spring S."/>
            <person name="Pukall R."/>
            <person name="Steenblock K."/>
            <person name="Schneider S."/>
            <person name="Klenk H.-P."/>
            <person name="Eisen J.A."/>
        </authorList>
    </citation>
    <scope>NUCLEOTIDE SEQUENCE [LARGE SCALE GENOMIC DNA]</scope>
    <source>
        <strain evidence="10">DSM 15567 / CIP 107919 / 50-1 BON</strain>
    </source>
</reference>
<dbReference type="HAMAP" id="MF_00360">
    <property type="entry name" value="Ribosomal_bS6"/>
    <property type="match status" value="1"/>
</dbReference>
<comment type="similarity">
    <text evidence="1 8">Belongs to the bacterial ribosomal protein bS6 family.</text>
</comment>
<keyword evidence="10" id="KW-1185">Reference proteome</keyword>
<organism evidence="9 10">
    <name type="scientific">Mahella australiensis (strain DSM 15567 / CIP 107919 / 50-1 BON)</name>
    <dbReference type="NCBI Taxonomy" id="697281"/>
    <lineage>
        <taxon>Bacteria</taxon>
        <taxon>Bacillati</taxon>
        <taxon>Bacillota</taxon>
        <taxon>Clostridia</taxon>
        <taxon>Thermoanaerobacterales</taxon>
        <taxon>Thermoanaerobacterales Family IV. Incertae Sedis</taxon>
        <taxon>Mahella</taxon>
    </lineage>
</organism>
<evidence type="ECO:0000256" key="6">
    <source>
        <dbReference type="ARBA" id="ARBA00035104"/>
    </source>
</evidence>
<accession>F3ZYJ9</accession>
<protein>
    <recommendedName>
        <fullName evidence="7 8">Small ribosomal subunit protein bS6</fullName>
    </recommendedName>
</protein>
<dbReference type="GO" id="GO:0005737">
    <property type="term" value="C:cytoplasm"/>
    <property type="evidence" value="ECO:0007669"/>
    <property type="project" value="UniProtKB-ARBA"/>
</dbReference>